<feature type="region of interest" description="Disordered" evidence="5">
    <location>
        <begin position="35"/>
        <end position="79"/>
    </location>
</feature>
<dbReference type="Pfam" id="PF02630">
    <property type="entry name" value="SCO1-SenC"/>
    <property type="match status" value="1"/>
</dbReference>
<evidence type="ECO:0000256" key="1">
    <source>
        <dbReference type="ARBA" id="ARBA00010996"/>
    </source>
</evidence>
<feature type="domain" description="Thioredoxin" evidence="6">
    <location>
        <begin position="122"/>
        <end position="292"/>
    </location>
</feature>
<proteinExistence type="inferred from homology"/>
<reference evidence="7 8" key="1">
    <citation type="journal article" date="2018" name="Front. Microbiol.">
        <title>Prospects for Fungal Bioremediation of Acidic Radioactive Waste Sites: Characterization and Genome Sequence of Rhodotorula taiwanensis MD1149.</title>
        <authorList>
            <person name="Tkavc R."/>
            <person name="Matrosova V.Y."/>
            <person name="Grichenko O.E."/>
            <person name="Gostincar C."/>
            <person name="Volpe R.P."/>
            <person name="Klimenkova P."/>
            <person name="Gaidamakova E.K."/>
            <person name="Zhou C.E."/>
            <person name="Stewart B.J."/>
            <person name="Lyman M.G."/>
            <person name="Malfatti S.A."/>
            <person name="Rubinfeld B."/>
            <person name="Courtot M."/>
            <person name="Singh J."/>
            <person name="Dalgard C.L."/>
            <person name="Hamilton T."/>
            <person name="Frey K.G."/>
            <person name="Gunde-Cimerman N."/>
            <person name="Dugan L."/>
            <person name="Daly M.J."/>
        </authorList>
    </citation>
    <scope>NUCLEOTIDE SEQUENCE [LARGE SCALE GENOMIC DNA]</scope>
    <source>
        <strain evidence="7 8">MD1149</strain>
    </source>
</reference>
<dbReference type="PANTHER" id="PTHR12151:SF5">
    <property type="entry name" value="AT19154P"/>
    <property type="match status" value="1"/>
</dbReference>
<feature type="compositionally biased region" description="Low complexity" evidence="5">
    <location>
        <begin position="54"/>
        <end position="74"/>
    </location>
</feature>
<protein>
    <submittedName>
        <fullName evidence="7">Putative NAD(P)H oxidase (H(2)O(2)-forming)</fullName>
        <ecNumber evidence="7">1.6.3.1</ecNumber>
    </submittedName>
</protein>
<dbReference type="OrthoDB" id="270009at2759"/>
<evidence type="ECO:0000313" key="7">
    <source>
        <dbReference type="EMBL" id="POY74123.1"/>
    </source>
</evidence>
<dbReference type="Gene3D" id="3.40.30.10">
    <property type="entry name" value="Glutaredoxin"/>
    <property type="match status" value="1"/>
</dbReference>
<comment type="caution">
    <text evidence="7">The sequence shown here is derived from an EMBL/GenBank/DDBJ whole genome shotgun (WGS) entry which is preliminary data.</text>
</comment>
<evidence type="ECO:0000256" key="4">
    <source>
        <dbReference type="PIRSR" id="PIRSR603782-2"/>
    </source>
</evidence>
<evidence type="ECO:0000313" key="8">
    <source>
        <dbReference type="Proteomes" id="UP000237144"/>
    </source>
</evidence>
<evidence type="ECO:0000256" key="3">
    <source>
        <dbReference type="PIRSR" id="PIRSR603782-1"/>
    </source>
</evidence>
<organism evidence="7 8">
    <name type="scientific">Rhodotorula taiwanensis</name>
    <dbReference type="NCBI Taxonomy" id="741276"/>
    <lineage>
        <taxon>Eukaryota</taxon>
        <taxon>Fungi</taxon>
        <taxon>Dikarya</taxon>
        <taxon>Basidiomycota</taxon>
        <taxon>Pucciniomycotina</taxon>
        <taxon>Microbotryomycetes</taxon>
        <taxon>Sporidiobolales</taxon>
        <taxon>Sporidiobolaceae</taxon>
        <taxon>Rhodotorula</taxon>
    </lineage>
</organism>
<comment type="similarity">
    <text evidence="1">Belongs to the SCO1/2 family.</text>
</comment>
<dbReference type="AlphaFoldDB" id="A0A2S5BBJ1"/>
<gene>
    <name evidence="7" type="ORF">BMF94_2935</name>
</gene>
<dbReference type="FunFam" id="3.40.30.10:FF:000013">
    <property type="entry name" value="Blast:Protein SCO1 homolog, mitochondrial"/>
    <property type="match status" value="1"/>
</dbReference>
<dbReference type="Proteomes" id="UP000237144">
    <property type="component" value="Unassembled WGS sequence"/>
</dbReference>
<keyword evidence="7" id="KW-0560">Oxidoreductase</keyword>
<dbReference type="PANTHER" id="PTHR12151">
    <property type="entry name" value="ELECTRON TRANSPORT PROTIN SCO1/SENC FAMILY MEMBER"/>
    <property type="match status" value="1"/>
</dbReference>
<feature type="binding site" evidence="3">
    <location>
        <position position="166"/>
    </location>
    <ligand>
        <name>Cu cation</name>
        <dbReference type="ChEBI" id="CHEBI:23378"/>
    </ligand>
</feature>
<keyword evidence="8" id="KW-1185">Reference proteome</keyword>
<dbReference type="SUPFAM" id="SSF52833">
    <property type="entry name" value="Thioredoxin-like"/>
    <property type="match status" value="1"/>
</dbReference>
<dbReference type="GO" id="GO:0033617">
    <property type="term" value="P:mitochondrial respiratory chain complex IV assembly"/>
    <property type="evidence" value="ECO:0007669"/>
    <property type="project" value="TreeGrafter"/>
</dbReference>
<evidence type="ECO:0000256" key="5">
    <source>
        <dbReference type="SAM" id="MobiDB-lite"/>
    </source>
</evidence>
<keyword evidence="2 3" id="KW-0186">Copper</keyword>
<dbReference type="EC" id="1.6.3.1" evidence="7"/>
<evidence type="ECO:0000259" key="6">
    <source>
        <dbReference type="PROSITE" id="PS51352"/>
    </source>
</evidence>
<dbReference type="EMBL" id="PJQD01000029">
    <property type="protein sequence ID" value="POY74123.1"/>
    <property type="molecule type" value="Genomic_DNA"/>
</dbReference>
<dbReference type="GO" id="GO:0016174">
    <property type="term" value="F:NAD(P)H oxidase H2O2-forming activity"/>
    <property type="evidence" value="ECO:0007669"/>
    <property type="project" value="UniProtKB-EC"/>
</dbReference>
<evidence type="ECO:0000256" key="2">
    <source>
        <dbReference type="ARBA" id="ARBA00023008"/>
    </source>
</evidence>
<dbReference type="InterPro" id="IPR013766">
    <property type="entry name" value="Thioredoxin_domain"/>
</dbReference>
<dbReference type="STRING" id="741276.A0A2S5BBJ1"/>
<dbReference type="InterPro" id="IPR003782">
    <property type="entry name" value="SCO1/SenC"/>
</dbReference>
<dbReference type="InterPro" id="IPR036249">
    <property type="entry name" value="Thioredoxin-like_sf"/>
</dbReference>
<accession>A0A2S5BBJ1</accession>
<dbReference type="PROSITE" id="PS51352">
    <property type="entry name" value="THIOREDOXIN_2"/>
    <property type="match status" value="1"/>
</dbReference>
<feature type="disulfide bond" description="Redox-active" evidence="4">
    <location>
        <begin position="162"/>
        <end position="166"/>
    </location>
</feature>
<keyword evidence="3" id="KW-0479">Metal-binding</keyword>
<dbReference type="CDD" id="cd02968">
    <property type="entry name" value="SCO"/>
    <property type="match status" value="1"/>
</dbReference>
<dbReference type="GO" id="GO:0005507">
    <property type="term" value="F:copper ion binding"/>
    <property type="evidence" value="ECO:0007669"/>
    <property type="project" value="UniProtKB-ARBA"/>
</dbReference>
<feature type="binding site" evidence="3">
    <location>
        <position position="253"/>
    </location>
    <ligand>
        <name>Cu cation</name>
        <dbReference type="ChEBI" id="CHEBI:23378"/>
    </ligand>
</feature>
<keyword evidence="4" id="KW-1015">Disulfide bond</keyword>
<sequence length="305" mass="33134">MPSIRPTMLSRTIASQLRIAAARPVAAPVLRSAFSTGASRWSSPTPVPPPQQPTPGSSKQPVAASHAEPAAGGAKQQNRTQAGPFTLKAGALFVATGVGLWFYFQAEKDKVRERKRMETAAARVGRPKIGGPFLLTDQDGKPFGDKDLLGKWSMVYFGFTNCPDICPEELDKMTVVVDSISDSHKTDILPVFITCDPARDDVAAVKTYVKDFHPALVGLTGTYDDVKKTCKAYRVYFSTPPNTKPGDDYLVDHSIFFYLMDPTGKFVDAFGRSMGAQDVANKVRGYLDEWNEFGGKGSWSDAPSA</sequence>
<name>A0A2S5BBJ1_9BASI</name>
<dbReference type="GO" id="GO:0005739">
    <property type="term" value="C:mitochondrion"/>
    <property type="evidence" value="ECO:0007669"/>
    <property type="project" value="GOC"/>
</dbReference>
<feature type="binding site" evidence="3">
    <location>
        <position position="162"/>
    </location>
    <ligand>
        <name>Cu cation</name>
        <dbReference type="ChEBI" id="CHEBI:23378"/>
    </ligand>
</feature>